<dbReference type="RefSeq" id="WP_326319420.1">
    <property type="nucleotide sequence ID" value="NZ_JAYLAA010000006.1"/>
</dbReference>
<protein>
    <recommendedName>
        <fullName evidence="1">DUF7674 domain-containing protein</fullName>
    </recommendedName>
</protein>
<reference evidence="2 3" key="1">
    <citation type="submission" date="2024-01" db="EMBL/GenBank/DDBJ databases">
        <title>Chryseobacterium sp. T9W2-O.</title>
        <authorList>
            <person name="Maltman C."/>
        </authorList>
    </citation>
    <scope>NUCLEOTIDE SEQUENCE [LARGE SCALE GENOMIC DNA]</scope>
    <source>
        <strain evidence="2 3">T9W2-O</strain>
    </source>
</reference>
<proteinExistence type="predicted"/>
<dbReference type="Proteomes" id="UP001348397">
    <property type="component" value="Unassembled WGS sequence"/>
</dbReference>
<keyword evidence="3" id="KW-1185">Reference proteome</keyword>
<organism evidence="2 3">
    <name type="scientific">Chryseobacterium salviniae</name>
    <dbReference type="NCBI Taxonomy" id="3101750"/>
    <lineage>
        <taxon>Bacteria</taxon>
        <taxon>Pseudomonadati</taxon>
        <taxon>Bacteroidota</taxon>
        <taxon>Flavobacteriia</taxon>
        <taxon>Flavobacteriales</taxon>
        <taxon>Weeksellaceae</taxon>
        <taxon>Chryseobacterium group</taxon>
        <taxon>Chryseobacterium</taxon>
    </lineage>
</organism>
<comment type="caution">
    <text evidence="2">The sequence shown here is derived from an EMBL/GenBank/DDBJ whole genome shotgun (WGS) entry which is preliminary data.</text>
</comment>
<sequence>MKKLNEKMAVELMKVFYPSIRNQISQMHTEHNFGGILQMLVEELKTSIASNHITKVITGINRMDYIYQKGNAYVRYMIERLFIKPFSSLKYSAHPQQWKLICQEMSDSFLFVYQLHTEKTEIHN</sequence>
<evidence type="ECO:0000313" key="3">
    <source>
        <dbReference type="Proteomes" id="UP001348397"/>
    </source>
</evidence>
<feature type="domain" description="DUF7674" evidence="1">
    <location>
        <begin position="11"/>
        <end position="114"/>
    </location>
</feature>
<dbReference type="Pfam" id="PF24722">
    <property type="entry name" value="DUF7674"/>
    <property type="match status" value="1"/>
</dbReference>
<evidence type="ECO:0000313" key="2">
    <source>
        <dbReference type="EMBL" id="MEC3874337.1"/>
    </source>
</evidence>
<accession>A0ABU6HMP5</accession>
<dbReference type="EMBL" id="JAYLAA010000006">
    <property type="protein sequence ID" value="MEC3874337.1"/>
    <property type="molecule type" value="Genomic_DNA"/>
</dbReference>
<evidence type="ECO:0000259" key="1">
    <source>
        <dbReference type="Pfam" id="PF24722"/>
    </source>
</evidence>
<dbReference type="InterPro" id="IPR056091">
    <property type="entry name" value="DUF7674"/>
</dbReference>
<name>A0ABU6HMP5_9FLAO</name>
<gene>
    <name evidence="2" type="ORF">SOP96_01275</name>
</gene>